<dbReference type="EMBL" id="CATNWA010021833">
    <property type="protein sequence ID" value="CAI9624120.1"/>
    <property type="molecule type" value="Genomic_DNA"/>
</dbReference>
<gene>
    <name evidence="2" type="ORF">SPARVUS_LOCUS16588170</name>
</gene>
<feature type="non-terminal residue" evidence="2">
    <location>
        <position position="1"/>
    </location>
</feature>
<feature type="coiled-coil region" evidence="1">
    <location>
        <begin position="120"/>
        <end position="175"/>
    </location>
</feature>
<organism evidence="2 3">
    <name type="scientific">Staurois parvus</name>
    <dbReference type="NCBI Taxonomy" id="386267"/>
    <lineage>
        <taxon>Eukaryota</taxon>
        <taxon>Metazoa</taxon>
        <taxon>Chordata</taxon>
        <taxon>Craniata</taxon>
        <taxon>Vertebrata</taxon>
        <taxon>Euteleostomi</taxon>
        <taxon>Amphibia</taxon>
        <taxon>Batrachia</taxon>
        <taxon>Anura</taxon>
        <taxon>Neobatrachia</taxon>
        <taxon>Ranoidea</taxon>
        <taxon>Ranidae</taxon>
        <taxon>Staurois</taxon>
    </lineage>
</organism>
<dbReference type="SUPFAM" id="SSF161270">
    <property type="entry name" value="PspA lactotransferrin-binding region"/>
    <property type="match status" value="1"/>
</dbReference>
<reference evidence="2" key="1">
    <citation type="submission" date="2023-05" db="EMBL/GenBank/DDBJ databases">
        <authorList>
            <person name="Stuckert A."/>
        </authorList>
    </citation>
    <scope>NUCLEOTIDE SEQUENCE</scope>
</reference>
<accession>A0ABN9HV17</accession>
<evidence type="ECO:0000256" key="1">
    <source>
        <dbReference type="SAM" id="Coils"/>
    </source>
</evidence>
<keyword evidence="1" id="KW-0175">Coiled coil</keyword>
<sequence length="222" mass="25034">THHFSSHILTNSQAIISQAKSHAGSPCPDQGGETRPGLAVSGLEVSEEKRREIHQSLITDCQGTMSYGDLLQVLRDCLQDELEEASLDASCLLFTHCEVANLLDTSAFHSLVTKEEDLPRFSRSLELEQLQDEVSELRQEVRRLKALLVEVETSKKVTEEELQRMNQKVLGLLSENRCLHNKLDVADAAQQQAHSAEHDYEEVIHLLELKLRSLRNSCQGRR</sequence>
<evidence type="ECO:0000313" key="3">
    <source>
        <dbReference type="Proteomes" id="UP001162483"/>
    </source>
</evidence>
<comment type="caution">
    <text evidence="2">The sequence shown here is derived from an EMBL/GenBank/DDBJ whole genome shotgun (WGS) entry which is preliminary data.</text>
</comment>
<keyword evidence="3" id="KW-1185">Reference proteome</keyword>
<proteinExistence type="predicted"/>
<evidence type="ECO:0000313" key="2">
    <source>
        <dbReference type="EMBL" id="CAI9624120.1"/>
    </source>
</evidence>
<protein>
    <submittedName>
        <fullName evidence="2">Uncharacterized protein</fullName>
    </submittedName>
</protein>
<name>A0ABN9HV17_9NEOB</name>
<dbReference type="Proteomes" id="UP001162483">
    <property type="component" value="Unassembled WGS sequence"/>
</dbReference>